<comment type="caution">
    <text evidence="6">The sequence shown here is derived from an EMBL/GenBank/DDBJ whole genome shotgun (WGS) entry which is preliminary data.</text>
</comment>
<organism evidence="6 7">
    <name type="scientific">Halobacteriovorax marinus</name>
    <dbReference type="NCBI Taxonomy" id="97084"/>
    <lineage>
        <taxon>Bacteria</taxon>
        <taxon>Pseudomonadati</taxon>
        <taxon>Bdellovibrionota</taxon>
        <taxon>Bacteriovoracia</taxon>
        <taxon>Bacteriovoracales</taxon>
        <taxon>Halobacteriovoraceae</taxon>
        <taxon>Halobacteriovorax</taxon>
    </lineage>
</organism>
<evidence type="ECO:0000313" key="7">
    <source>
        <dbReference type="Proteomes" id="UP000196531"/>
    </source>
</evidence>
<keyword evidence="4" id="KW-0472">Membrane</keyword>
<dbReference type="SMART" id="SM00387">
    <property type="entry name" value="HATPase_c"/>
    <property type="match status" value="1"/>
</dbReference>
<proteinExistence type="predicted"/>
<dbReference type="SUPFAM" id="SSF55874">
    <property type="entry name" value="ATPase domain of HSP90 chaperone/DNA topoisomerase II/histidine kinase"/>
    <property type="match status" value="1"/>
</dbReference>
<keyword evidence="4" id="KW-1133">Transmembrane helix</keyword>
<gene>
    <name evidence="6" type="ORF">A9Q84_03110</name>
</gene>
<dbReference type="EC" id="2.7.13.3" evidence="2"/>
<dbReference type="PANTHER" id="PTHR43547:SF2">
    <property type="entry name" value="HYBRID SIGNAL TRANSDUCTION HISTIDINE KINASE C"/>
    <property type="match status" value="1"/>
</dbReference>
<evidence type="ECO:0000313" key="6">
    <source>
        <dbReference type="EMBL" id="OUS00187.1"/>
    </source>
</evidence>
<dbReference type="SUPFAM" id="SSF47384">
    <property type="entry name" value="Homodimeric domain of signal transducing histidine kinase"/>
    <property type="match status" value="1"/>
</dbReference>
<evidence type="ECO:0000256" key="2">
    <source>
        <dbReference type="ARBA" id="ARBA00012438"/>
    </source>
</evidence>
<dbReference type="PROSITE" id="PS50109">
    <property type="entry name" value="HIS_KIN"/>
    <property type="match status" value="1"/>
</dbReference>
<comment type="catalytic activity">
    <reaction evidence="1">
        <text>ATP + protein L-histidine = ADP + protein N-phospho-L-histidine.</text>
        <dbReference type="EC" id="2.7.13.3"/>
    </reaction>
</comment>
<reference evidence="7" key="1">
    <citation type="journal article" date="2017" name="Proc. Natl. Acad. Sci. U.S.A.">
        <title>Simulation of Deepwater Horizon oil plume reveals substrate specialization within a complex community of hydrocarbon-degraders.</title>
        <authorList>
            <person name="Hu P."/>
            <person name="Dubinsky E.A."/>
            <person name="Probst A.J."/>
            <person name="Wang J."/>
            <person name="Sieber C.M.K."/>
            <person name="Tom L.M."/>
            <person name="Gardinali P."/>
            <person name="Banfield J.F."/>
            <person name="Atlas R.M."/>
            <person name="Andersen G.L."/>
        </authorList>
    </citation>
    <scope>NUCLEOTIDE SEQUENCE [LARGE SCALE GENOMIC DNA]</scope>
</reference>
<dbReference type="EMBL" id="MAAO01000002">
    <property type="protein sequence ID" value="OUS00187.1"/>
    <property type="molecule type" value="Genomic_DNA"/>
</dbReference>
<evidence type="ECO:0000256" key="4">
    <source>
        <dbReference type="SAM" id="Phobius"/>
    </source>
</evidence>
<feature type="domain" description="Histidine kinase" evidence="5">
    <location>
        <begin position="240"/>
        <end position="435"/>
    </location>
</feature>
<evidence type="ECO:0000256" key="3">
    <source>
        <dbReference type="ARBA" id="ARBA00022553"/>
    </source>
</evidence>
<keyword evidence="4" id="KW-0812">Transmembrane</keyword>
<feature type="transmembrane region" description="Helical" evidence="4">
    <location>
        <begin position="12"/>
        <end position="32"/>
    </location>
</feature>
<dbReference type="InterPro" id="IPR005467">
    <property type="entry name" value="His_kinase_dom"/>
</dbReference>
<dbReference type="PANTHER" id="PTHR43547">
    <property type="entry name" value="TWO-COMPONENT HISTIDINE KINASE"/>
    <property type="match status" value="1"/>
</dbReference>
<evidence type="ECO:0000256" key="1">
    <source>
        <dbReference type="ARBA" id="ARBA00000085"/>
    </source>
</evidence>
<dbReference type="AlphaFoldDB" id="A0A1Y5FD83"/>
<dbReference type="Gene3D" id="3.30.565.10">
    <property type="entry name" value="Histidine kinase-like ATPase, C-terminal domain"/>
    <property type="match status" value="1"/>
</dbReference>
<protein>
    <recommendedName>
        <fullName evidence="2">histidine kinase</fullName>
        <ecNumber evidence="2">2.7.13.3</ecNumber>
    </recommendedName>
</protein>
<dbReference type="InterPro" id="IPR036890">
    <property type="entry name" value="HATPase_C_sf"/>
</dbReference>
<evidence type="ECO:0000259" key="5">
    <source>
        <dbReference type="PROSITE" id="PS50109"/>
    </source>
</evidence>
<accession>A0A1Y5FD83</accession>
<dbReference type="GO" id="GO:0000155">
    <property type="term" value="F:phosphorelay sensor kinase activity"/>
    <property type="evidence" value="ECO:0007669"/>
    <property type="project" value="InterPro"/>
</dbReference>
<dbReference type="Pfam" id="PF02518">
    <property type="entry name" value="HATPase_c"/>
    <property type="match status" value="1"/>
</dbReference>
<keyword evidence="3" id="KW-0597">Phosphoprotein</keyword>
<name>A0A1Y5FD83_9BACT</name>
<dbReference type="InterPro" id="IPR003594">
    <property type="entry name" value="HATPase_dom"/>
</dbReference>
<feature type="transmembrane region" description="Helical" evidence="4">
    <location>
        <begin position="142"/>
        <end position="161"/>
    </location>
</feature>
<sequence>MKTLLRSIHLTIKNVVLITMIMMATVHTISLYKEVNFINSITKKTAQSLSNFLEDTIEINDLIDLNLLLNSIKNENISTLIFTPAIEYNIYPKRLQIGENIYSAAYRIMNSFDIKNNGHAIGTFQIHLDLLQISKTVLKTNLPLYLIIFIFLILVFTISHFKIASTLVRISSDAKKLSDEELSLNEIEEYYAKLSSKSSRNSLSDIYISVLQNLFSSFRNNIEADQIKRTSNERMKIASQVSHDIRGPLAALQTSLGNQTNNDIVKLSLKRIENIANELLDDQRTNEYLEIFNPAAQIFDIILEKKAVHLDTTITCQDLSPNLHIRANISNFNRTISNLMNNSIEAMAENGKIEISFTESQGKLTIIISDNGKGMSPAIVETLNSGKSISSGKENGNGIGFQSSYCHIKSWGGDLKLSSTEEVGTTLEITLPLIVVDCDKDIIHIDDDELVRMTWLAYADSKNRPIHSYSSLSEVDLSMISKDSVFYVDHDLENDQLTGVEYCQSLIEQGYENIFLSTGHERSHFQDIHPKIEVMGKKPPF</sequence>
<dbReference type="PRINTS" id="PR00344">
    <property type="entry name" value="BCTRLSENSOR"/>
</dbReference>
<dbReference type="Proteomes" id="UP000196531">
    <property type="component" value="Unassembled WGS sequence"/>
</dbReference>
<dbReference type="InterPro" id="IPR004358">
    <property type="entry name" value="Sig_transdc_His_kin-like_C"/>
</dbReference>
<dbReference type="InterPro" id="IPR036097">
    <property type="entry name" value="HisK_dim/P_sf"/>
</dbReference>